<protein>
    <submittedName>
        <fullName evidence="1">Uncharacterized protein</fullName>
    </submittedName>
</protein>
<evidence type="ECO:0000313" key="2">
    <source>
        <dbReference type="Proteomes" id="UP001143910"/>
    </source>
</evidence>
<sequence length="372" mass="42137">MQDNHILTWPQSANNLRETLLVSRDNLKCHGVTLAHTGCKRTLGKARQGNISRLLDDVVAAGNLAAARTLLDRLSRLVMCGKIHEPQGYELLRKWEQALEEAEQRHREYGAAKTAAINVKVDVNHAASGKLAVDVKQTASGKLEVNVQSEPALPQIVPHQAIKSELENKFGPDADTSIRAITSCPQDKATLSHIFVPYGKPRTQQHINKAIKGILGKPLSRKEIESLAKEGVVYIYTFADVLHTQKKPHLKIGYSADYTRRMQAWARRCGYKPGDMCQTTANLYMRVERLVHAQLWPHRRREDKCPGCGGAHKEFFDVRLSEASRVIGLWAEWMRLNPYDENEGYLKKEWRDKLEKINLEDPNCWDDFTSGE</sequence>
<gene>
    <name evidence="1" type="ORF">NQ176_g3696</name>
</gene>
<reference evidence="1" key="1">
    <citation type="submission" date="2022-08" db="EMBL/GenBank/DDBJ databases">
        <title>Genome Sequence of Lecanicillium fungicola.</title>
        <authorList>
            <person name="Buettner E."/>
        </authorList>
    </citation>
    <scope>NUCLEOTIDE SEQUENCE</scope>
    <source>
        <strain evidence="1">Babe33</strain>
    </source>
</reference>
<evidence type="ECO:0000313" key="1">
    <source>
        <dbReference type="EMBL" id="KAJ2978645.1"/>
    </source>
</evidence>
<keyword evidence="2" id="KW-1185">Reference proteome</keyword>
<organism evidence="1 2">
    <name type="scientific">Zarea fungicola</name>
    <dbReference type="NCBI Taxonomy" id="93591"/>
    <lineage>
        <taxon>Eukaryota</taxon>
        <taxon>Fungi</taxon>
        <taxon>Dikarya</taxon>
        <taxon>Ascomycota</taxon>
        <taxon>Pezizomycotina</taxon>
        <taxon>Sordariomycetes</taxon>
        <taxon>Hypocreomycetidae</taxon>
        <taxon>Hypocreales</taxon>
        <taxon>Cordycipitaceae</taxon>
        <taxon>Zarea</taxon>
    </lineage>
</organism>
<accession>A0ACC1NH87</accession>
<proteinExistence type="predicted"/>
<dbReference type="EMBL" id="JANJQO010000356">
    <property type="protein sequence ID" value="KAJ2978645.1"/>
    <property type="molecule type" value="Genomic_DNA"/>
</dbReference>
<comment type="caution">
    <text evidence="1">The sequence shown here is derived from an EMBL/GenBank/DDBJ whole genome shotgun (WGS) entry which is preliminary data.</text>
</comment>
<name>A0ACC1NH87_9HYPO</name>
<dbReference type="Proteomes" id="UP001143910">
    <property type="component" value="Unassembled WGS sequence"/>
</dbReference>